<dbReference type="PANTHER" id="PTHR10662:SF22">
    <property type="entry name" value="NUCLEAR RNA EXPORT FACTOR 1"/>
    <property type="match status" value="1"/>
</dbReference>
<dbReference type="InterPro" id="IPR015245">
    <property type="entry name" value="Tap_RNA-bd"/>
</dbReference>
<dbReference type="Gene3D" id="3.10.450.50">
    <property type="match status" value="1"/>
</dbReference>
<dbReference type="Proteomes" id="UP000515204">
    <property type="component" value="Unplaced"/>
</dbReference>
<evidence type="ECO:0000256" key="6">
    <source>
        <dbReference type="ARBA" id="ARBA00022816"/>
    </source>
</evidence>
<dbReference type="InterPro" id="IPR005637">
    <property type="entry name" value="TAP_C_dom"/>
</dbReference>
<comment type="similarity">
    <text evidence="2">Belongs to the NXF family.</text>
</comment>
<evidence type="ECO:0000259" key="9">
    <source>
        <dbReference type="PROSITE" id="PS51281"/>
    </source>
</evidence>
<accession>A0A6P3Y4R4</accession>
<dbReference type="Pfam" id="PF03943">
    <property type="entry name" value="TAP_C"/>
    <property type="match status" value="1"/>
</dbReference>
<organism evidence="10 11">
    <name type="scientific">Dinoponera quadriceps</name>
    <name type="common">South American ant</name>
    <dbReference type="NCBI Taxonomy" id="609295"/>
    <lineage>
        <taxon>Eukaryota</taxon>
        <taxon>Metazoa</taxon>
        <taxon>Ecdysozoa</taxon>
        <taxon>Arthropoda</taxon>
        <taxon>Hexapoda</taxon>
        <taxon>Insecta</taxon>
        <taxon>Pterygota</taxon>
        <taxon>Neoptera</taxon>
        <taxon>Endopterygota</taxon>
        <taxon>Hymenoptera</taxon>
        <taxon>Apocrita</taxon>
        <taxon>Aculeata</taxon>
        <taxon>Formicoidea</taxon>
        <taxon>Formicidae</taxon>
        <taxon>Ponerinae</taxon>
        <taxon>Ponerini</taxon>
        <taxon>Dinoponera</taxon>
    </lineage>
</organism>
<evidence type="ECO:0000256" key="2">
    <source>
        <dbReference type="ARBA" id="ARBA00009285"/>
    </source>
</evidence>
<dbReference type="GeneID" id="106750202"/>
<evidence type="ECO:0000256" key="5">
    <source>
        <dbReference type="ARBA" id="ARBA00022737"/>
    </source>
</evidence>
<dbReference type="Pfam" id="PF22602">
    <property type="entry name" value="NXF_NTF2"/>
    <property type="match status" value="1"/>
</dbReference>
<dbReference type="SUPFAM" id="SSF46934">
    <property type="entry name" value="UBA-like"/>
    <property type="match status" value="1"/>
</dbReference>
<keyword evidence="5" id="KW-0677">Repeat</keyword>
<dbReference type="Pfam" id="PF24048">
    <property type="entry name" value="LRR_NXF1-5"/>
    <property type="match status" value="1"/>
</dbReference>
<reference evidence="11" key="1">
    <citation type="submission" date="2025-08" db="UniProtKB">
        <authorList>
            <consortium name="RefSeq"/>
        </authorList>
    </citation>
    <scope>IDENTIFICATION</scope>
</reference>
<dbReference type="InterPro" id="IPR030217">
    <property type="entry name" value="NXF_fam"/>
</dbReference>
<dbReference type="Gene3D" id="3.30.70.330">
    <property type="match status" value="1"/>
</dbReference>
<keyword evidence="7" id="KW-0539">Nucleus</keyword>
<protein>
    <submittedName>
        <fullName evidence="11">Nuclear RNA export factor 1-like</fullName>
    </submittedName>
</protein>
<dbReference type="InterPro" id="IPR018222">
    <property type="entry name" value="Nuclear_transport_factor_2_euk"/>
</dbReference>
<dbReference type="InterPro" id="IPR009060">
    <property type="entry name" value="UBA-like_sf"/>
</dbReference>
<keyword evidence="3" id="KW-0813">Transport</keyword>
<keyword evidence="10" id="KW-1185">Reference proteome</keyword>
<evidence type="ECO:0000256" key="1">
    <source>
        <dbReference type="ARBA" id="ARBA00004123"/>
    </source>
</evidence>
<comment type="subcellular location">
    <subcellularLocation>
        <location evidence="1">Nucleus</location>
    </subcellularLocation>
</comment>
<sequence length="528" mass="60817">MNQVKQENLSNVPVIIPIELDSSMAIKLSMSTKMSRGKSLMTRADIWHQVRIIRGKHYDKELVLKSILKTVEPADFIPVKYQICGEDAFFIVRNCGPALEKLCKTSLIIKNVKGDALILIITLGYASTRDLKVDIRPFLRAALNKRYSPNEKMLNLENFHTDPNIAETAYCPLSQLRISNHVLNLAKTAVATFERLNLQHNELFNISAIENSNLTAIKYLDLRHNNLLNMCALAPLRKLTVTKLWLDGNPLCENYSTIRQYIDSAKKYCPQLRELDGVCIVSRMPLIFKDYFGDDRKRQLVRKFALHFFNLYDQPDRSVLRGLYHKDAVYSMSFTVPNTVAAKTNLQQYTAQNRNLMKRTPKKITTFYQGQEEILAGHAKLPRSYHDRSSFKYDVLYDDEKYLVMCISGLFKKLSLGINVLSFSRTFVLSADADHEYHILNDQYHIDMAPEKITPDKIKAKASYDITPICFSPSEKSVLAIRMEQITTLNREYSENYLSDAGWDLRQALTNFMKDYKSLSIPEHAFYK</sequence>
<dbReference type="InterPro" id="IPR012677">
    <property type="entry name" value="Nucleotide-bd_a/b_plait_sf"/>
</dbReference>
<gene>
    <name evidence="11" type="primary">LOC106750202</name>
</gene>
<dbReference type="InterPro" id="IPR035979">
    <property type="entry name" value="RBD_domain_sf"/>
</dbReference>
<dbReference type="InterPro" id="IPR057125">
    <property type="entry name" value="NXF1/2/3/5-like_LRR"/>
</dbReference>
<evidence type="ECO:0000259" key="8">
    <source>
        <dbReference type="PROSITE" id="PS50177"/>
    </source>
</evidence>
<dbReference type="KEGG" id="dqu:106750202"/>
<dbReference type="OrthoDB" id="25872at2759"/>
<feature type="domain" description="TAP-C" evidence="9">
    <location>
        <begin position="474"/>
        <end position="528"/>
    </location>
</feature>
<dbReference type="PROSITE" id="PS50177">
    <property type="entry name" value="NTF2_DOMAIN"/>
    <property type="match status" value="1"/>
</dbReference>
<dbReference type="Gene3D" id="3.80.10.10">
    <property type="entry name" value="Ribonuclease Inhibitor"/>
    <property type="match status" value="1"/>
</dbReference>
<dbReference type="GO" id="GO:0003723">
    <property type="term" value="F:RNA binding"/>
    <property type="evidence" value="ECO:0007669"/>
    <property type="project" value="InterPro"/>
</dbReference>
<dbReference type="SUPFAM" id="SSF52058">
    <property type="entry name" value="L domain-like"/>
    <property type="match status" value="1"/>
</dbReference>
<evidence type="ECO:0000256" key="7">
    <source>
        <dbReference type="ARBA" id="ARBA00023242"/>
    </source>
</evidence>
<dbReference type="InterPro" id="IPR032710">
    <property type="entry name" value="NTF2-like_dom_sf"/>
</dbReference>
<dbReference type="GO" id="GO:0005634">
    <property type="term" value="C:nucleus"/>
    <property type="evidence" value="ECO:0007669"/>
    <property type="project" value="UniProtKB-SubCell"/>
</dbReference>
<evidence type="ECO:0000256" key="3">
    <source>
        <dbReference type="ARBA" id="ARBA00022448"/>
    </source>
</evidence>
<feature type="domain" description="NTF2" evidence="8">
    <location>
        <begin position="300"/>
        <end position="446"/>
    </location>
</feature>
<dbReference type="PROSITE" id="PS51281">
    <property type="entry name" value="TAP_C"/>
    <property type="match status" value="1"/>
</dbReference>
<dbReference type="SUPFAM" id="SSF54427">
    <property type="entry name" value="NTF2-like"/>
    <property type="match status" value="1"/>
</dbReference>
<keyword evidence="6" id="KW-0509">mRNA transport</keyword>
<dbReference type="InterPro" id="IPR002075">
    <property type="entry name" value="NTF2_dom"/>
</dbReference>
<dbReference type="Gene3D" id="1.10.8.10">
    <property type="entry name" value="DNA helicase RuvA subunit, C-terminal domain"/>
    <property type="match status" value="1"/>
</dbReference>
<name>A0A6P3Y4R4_DINQU</name>
<dbReference type="InterPro" id="IPR032675">
    <property type="entry name" value="LRR_dom_sf"/>
</dbReference>
<evidence type="ECO:0000313" key="11">
    <source>
        <dbReference type="RefSeq" id="XP_014485850.1"/>
    </source>
</evidence>
<dbReference type="Pfam" id="PF09162">
    <property type="entry name" value="Tap-RNA_bind"/>
    <property type="match status" value="1"/>
</dbReference>
<dbReference type="PANTHER" id="PTHR10662">
    <property type="entry name" value="NUCLEAR RNA EXPORT FACTOR"/>
    <property type="match status" value="1"/>
</dbReference>
<dbReference type="GO" id="GO:0005737">
    <property type="term" value="C:cytoplasm"/>
    <property type="evidence" value="ECO:0007669"/>
    <property type="project" value="InterPro"/>
</dbReference>
<dbReference type="GO" id="GO:0016973">
    <property type="term" value="P:poly(A)+ mRNA export from nucleus"/>
    <property type="evidence" value="ECO:0007669"/>
    <property type="project" value="TreeGrafter"/>
</dbReference>
<keyword evidence="4" id="KW-0433">Leucine-rich repeat</keyword>
<dbReference type="RefSeq" id="XP_014485850.1">
    <property type="nucleotide sequence ID" value="XM_014630364.1"/>
</dbReference>
<evidence type="ECO:0000313" key="10">
    <source>
        <dbReference type="Proteomes" id="UP000515204"/>
    </source>
</evidence>
<dbReference type="AlphaFoldDB" id="A0A6P3Y4R4"/>
<dbReference type="SUPFAM" id="SSF54928">
    <property type="entry name" value="RNA-binding domain, RBD"/>
    <property type="match status" value="1"/>
</dbReference>
<proteinExistence type="inferred from homology"/>
<evidence type="ECO:0000256" key="4">
    <source>
        <dbReference type="ARBA" id="ARBA00022614"/>
    </source>
</evidence>
<dbReference type="SMART" id="SM00804">
    <property type="entry name" value="TAP_C"/>
    <property type="match status" value="1"/>
</dbReference>